<comment type="caution">
    <text evidence="13">The sequence shown here is derived from an EMBL/GenBank/DDBJ whole genome shotgun (WGS) entry which is preliminary data.</text>
</comment>
<evidence type="ECO:0000256" key="8">
    <source>
        <dbReference type="ARBA" id="ARBA00023015"/>
    </source>
</evidence>
<evidence type="ECO:0000256" key="4">
    <source>
        <dbReference type="ARBA" id="ARBA00022491"/>
    </source>
</evidence>
<dbReference type="GO" id="GO:1900376">
    <property type="term" value="P:regulation of secondary metabolite biosynthetic process"/>
    <property type="evidence" value="ECO:0007669"/>
    <property type="project" value="TreeGrafter"/>
</dbReference>
<dbReference type="GO" id="GO:0005737">
    <property type="term" value="C:cytoplasm"/>
    <property type="evidence" value="ECO:0007669"/>
    <property type="project" value="UniProtKB-SubCell"/>
</dbReference>
<dbReference type="GO" id="GO:0000976">
    <property type="term" value="F:transcription cis-regulatory region binding"/>
    <property type="evidence" value="ECO:0007669"/>
    <property type="project" value="TreeGrafter"/>
</dbReference>
<protein>
    <submittedName>
        <fullName evidence="13">Fur family ferric uptake transcriptional regulator</fullName>
    </submittedName>
</protein>
<keyword evidence="6 11" id="KW-0862">Zinc</keyword>
<evidence type="ECO:0000256" key="5">
    <source>
        <dbReference type="ARBA" id="ARBA00022723"/>
    </source>
</evidence>
<evidence type="ECO:0000313" key="13">
    <source>
        <dbReference type="EMBL" id="MBP1326521.1"/>
    </source>
</evidence>
<evidence type="ECO:0000256" key="9">
    <source>
        <dbReference type="ARBA" id="ARBA00023125"/>
    </source>
</evidence>
<dbReference type="GO" id="GO:0003700">
    <property type="term" value="F:DNA-binding transcription factor activity"/>
    <property type="evidence" value="ECO:0007669"/>
    <property type="project" value="InterPro"/>
</dbReference>
<comment type="subcellular location">
    <subcellularLocation>
        <location evidence="1">Cytoplasm</location>
    </subcellularLocation>
</comment>
<proteinExistence type="inferred from homology"/>
<evidence type="ECO:0000256" key="6">
    <source>
        <dbReference type="ARBA" id="ARBA00022833"/>
    </source>
</evidence>
<dbReference type="PANTHER" id="PTHR33202:SF18">
    <property type="entry name" value="TRANSCRIPTIONAL REGULATOR FURA"/>
    <property type="match status" value="1"/>
</dbReference>
<evidence type="ECO:0000256" key="3">
    <source>
        <dbReference type="ARBA" id="ARBA00022490"/>
    </source>
</evidence>
<dbReference type="InterPro" id="IPR002481">
    <property type="entry name" value="FUR"/>
</dbReference>
<accession>A0A940T613</accession>
<name>A0A940T613_9MICO</name>
<evidence type="ECO:0000256" key="12">
    <source>
        <dbReference type="PIRSR" id="PIRSR602481-2"/>
    </source>
</evidence>
<keyword evidence="3" id="KW-0963">Cytoplasm</keyword>
<dbReference type="Gene3D" id="3.30.1490.190">
    <property type="match status" value="1"/>
</dbReference>
<keyword evidence="9" id="KW-0238">DNA-binding</keyword>
<keyword evidence="14" id="KW-1185">Reference proteome</keyword>
<reference evidence="13" key="1">
    <citation type="submission" date="2021-02" db="EMBL/GenBank/DDBJ databases">
        <title>Sequencing the genomes of 1000 actinobacteria strains.</title>
        <authorList>
            <person name="Klenk H.-P."/>
        </authorList>
    </citation>
    <scope>NUCLEOTIDE SEQUENCE</scope>
    <source>
        <strain evidence="13">DSM 22850</strain>
    </source>
</reference>
<evidence type="ECO:0000256" key="2">
    <source>
        <dbReference type="ARBA" id="ARBA00007957"/>
    </source>
</evidence>
<feature type="binding site" evidence="12">
    <location>
        <position position="115"/>
    </location>
    <ligand>
        <name>Fe cation</name>
        <dbReference type="ChEBI" id="CHEBI:24875"/>
    </ligand>
</feature>
<evidence type="ECO:0000256" key="11">
    <source>
        <dbReference type="PIRSR" id="PIRSR602481-1"/>
    </source>
</evidence>
<keyword evidence="7 12" id="KW-0408">Iron</keyword>
<evidence type="ECO:0000256" key="10">
    <source>
        <dbReference type="ARBA" id="ARBA00023163"/>
    </source>
</evidence>
<dbReference type="AlphaFoldDB" id="A0A940T613"/>
<comment type="cofactor">
    <cofactor evidence="12">
        <name>Mn(2+)</name>
        <dbReference type="ChEBI" id="CHEBI:29035"/>
    </cofactor>
    <cofactor evidence="12">
        <name>Fe(2+)</name>
        <dbReference type="ChEBI" id="CHEBI:29033"/>
    </cofactor>
    <text evidence="12">Binds 1 Mn(2+) or Fe(2+) ion per subunit.</text>
</comment>
<evidence type="ECO:0000256" key="1">
    <source>
        <dbReference type="ARBA" id="ARBA00004496"/>
    </source>
</evidence>
<dbReference type="GO" id="GO:0045892">
    <property type="term" value="P:negative regulation of DNA-templated transcription"/>
    <property type="evidence" value="ECO:0007669"/>
    <property type="project" value="TreeGrafter"/>
</dbReference>
<keyword evidence="10" id="KW-0804">Transcription</keyword>
<dbReference type="CDD" id="cd07153">
    <property type="entry name" value="Fur_like"/>
    <property type="match status" value="1"/>
</dbReference>
<dbReference type="RefSeq" id="WP_209705407.1">
    <property type="nucleotide sequence ID" value="NZ_JAFIDA010000001.1"/>
</dbReference>
<comment type="similarity">
    <text evidence="2">Belongs to the Fur family.</text>
</comment>
<dbReference type="Proteomes" id="UP000675163">
    <property type="component" value="Unassembled WGS sequence"/>
</dbReference>
<keyword evidence="4" id="KW-0678">Repressor</keyword>
<feature type="binding site" evidence="11">
    <location>
        <position position="143"/>
    </location>
    <ligand>
        <name>Zn(2+)</name>
        <dbReference type="ChEBI" id="CHEBI:29105"/>
    </ligand>
</feature>
<sequence>MEHTLTPATDAELRDRLRATGLRSTTPRAAVLRLLNGGSHWSATDVFEAVRVELPGTSVQAIYGILNALTEVRLVRKIETSGGAALFEMHEGDNHHHIVCVECGELRDVPCAIGEAPCLTASDDHGYEIVAADVTYRGICPSCRANAAA</sequence>
<comment type="cofactor">
    <cofactor evidence="11">
        <name>Zn(2+)</name>
        <dbReference type="ChEBI" id="CHEBI:29105"/>
    </cofactor>
    <text evidence="11">Binds 1 zinc ion per subunit.</text>
</comment>
<keyword evidence="8" id="KW-0805">Transcription regulation</keyword>
<organism evidence="13 14">
    <name type="scientific">Leucobacter exalbidus</name>
    <dbReference type="NCBI Taxonomy" id="662960"/>
    <lineage>
        <taxon>Bacteria</taxon>
        <taxon>Bacillati</taxon>
        <taxon>Actinomycetota</taxon>
        <taxon>Actinomycetes</taxon>
        <taxon>Micrococcales</taxon>
        <taxon>Microbacteriaceae</taxon>
        <taxon>Leucobacter</taxon>
    </lineage>
</organism>
<feature type="binding site" evidence="11">
    <location>
        <position position="140"/>
    </location>
    <ligand>
        <name>Zn(2+)</name>
        <dbReference type="ChEBI" id="CHEBI:29105"/>
    </ligand>
</feature>
<evidence type="ECO:0000313" key="14">
    <source>
        <dbReference type="Proteomes" id="UP000675163"/>
    </source>
</evidence>
<dbReference type="Pfam" id="PF01475">
    <property type="entry name" value="FUR"/>
    <property type="match status" value="1"/>
</dbReference>
<feature type="binding site" evidence="11">
    <location>
        <position position="100"/>
    </location>
    <ligand>
        <name>Zn(2+)</name>
        <dbReference type="ChEBI" id="CHEBI:29105"/>
    </ligand>
</feature>
<gene>
    <name evidence="13" type="ORF">JOF28_001753</name>
</gene>
<dbReference type="PANTHER" id="PTHR33202">
    <property type="entry name" value="ZINC UPTAKE REGULATION PROTEIN"/>
    <property type="match status" value="1"/>
</dbReference>
<dbReference type="SUPFAM" id="SSF46785">
    <property type="entry name" value="Winged helix' DNA-binding domain"/>
    <property type="match status" value="1"/>
</dbReference>
<feature type="binding site" evidence="11">
    <location>
        <position position="103"/>
    </location>
    <ligand>
        <name>Zn(2+)</name>
        <dbReference type="ChEBI" id="CHEBI:29105"/>
    </ligand>
</feature>
<dbReference type="Gene3D" id="1.10.10.10">
    <property type="entry name" value="Winged helix-like DNA-binding domain superfamily/Winged helix DNA-binding domain"/>
    <property type="match status" value="1"/>
</dbReference>
<dbReference type="GO" id="GO:0008270">
    <property type="term" value="F:zinc ion binding"/>
    <property type="evidence" value="ECO:0007669"/>
    <property type="project" value="TreeGrafter"/>
</dbReference>
<dbReference type="InterPro" id="IPR036390">
    <property type="entry name" value="WH_DNA-bd_sf"/>
</dbReference>
<keyword evidence="5 11" id="KW-0479">Metal-binding</keyword>
<dbReference type="EMBL" id="JAFIDA010000001">
    <property type="protein sequence ID" value="MBP1326521.1"/>
    <property type="molecule type" value="Genomic_DNA"/>
</dbReference>
<dbReference type="InterPro" id="IPR036388">
    <property type="entry name" value="WH-like_DNA-bd_sf"/>
</dbReference>
<dbReference type="InterPro" id="IPR043135">
    <property type="entry name" value="Fur_C"/>
</dbReference>
<evidence type="ECO:0000256" key="7">
    <source>
        <dbReference type="ARBA" id="ARBA00023004"/>
    </source>
</evidence>